<sequence length="278" mass="29197">MPLRQFLRRLSPFHKSPRLPPGVQDVSEGALASERENDEISITVNSSNGAATTRNVLKFSLSTMSAISANVPFGSVLSAVIEPLLTIVGRIEQTSSNAQGLIELAARIELLSPVVLEMAENPGGSKVIERLQRELESITTDLEAAWSHGKLNQFFNSDDNTSSLQKHNMTLAQLIADSTMVTVHEVLKGIQQQSKFQFELGNITGGLGGAGGSGLRIGGQGGDGEGPKVNLDAEGRWKMRNVSGGTGGPGGDGVEVGGQGGVGRGPVVSMSNRKVVLD</sequence>
<gene>
    <name evidence="2" type="ORF">B0H16DRAFT_1623605</name>
</gene>
<reference evidence="2" key="1">
    <citation type="submission" date="2023-03" db="EMBL/GenBank/DDBJ databases">
        <title>Massive genome expansion in bonnet fungi (Mycena s.s.) driven by repeated elements and novel gene families across ecological guilds.</title>
        <authorList>
            <consortium name="Lawrence Berkeley National Laboratory"/>
            <person name="Harder C.B."/>
            <person name="Miyauchi S."/>
            <person name="Viragh M."/>
            <person name="Kuo A."/>
            <person name="Thoen E."/>
            <person name="Andreopoulos B."/>
            <person name="Lu D."/>
            <person name="Skrede I."/>
            <person name="Drula E."/>
            <person name="Henrissat B."/>
            <person name="Morin E."/>
            <person name="Kohler A."/>
            <person name="Barry K."/>
            <person name="LaButti K."/>
            <person name="Morin E."/>
            <person name="Salamov A."/>
            <person name="Lipzen A."/>
            <person name="Mereny Z."/>
            <person name="Hegedus B."/>
            <person name="Baldrian P."/>
            <person name="Stursova M."/>
            <person name="Weitz H."/>
            <person name="Taylor A."/>
            <person name="Grigoriev I.V."/>
            <person name="Nagy L.G."/>
            <person name="Martin F."/>
            <person name="Kauserud H."/>
        </authorList>
    </citation>
    <scope>NUCLEOTIDE SEQUENCE</scope>
    <source>
        <strain evidence="2">CBHHK182m</strain>
    </source>
</reference>
<feature type="region of interest" description="Disordered" evidence="1">
    <location>
        <begin position="243"/>
        <end position="278"/>
    </location>
</feature>
<evidence type="ECO:0000256" key="1">
    <source>
        <dbReference type="SAM" id="MobiDB-lite"/>
    </source>
</evidence>
<feature type="compositionally biased region" description="Gly residues" evidence="1">
    <location>
        <begin position="244"/>
        <end position="264"/>
    </location>
</feature>
<keyword evidence="3" id="KW-1185">Reference proteome</keyword>
<dbReference type="EMBL" id="JARKIB010000357">
    <property type="protein sequence ID" value="KAJ7712825.1"/>
    <property type="molecule type" value="Genomic_DNA"/>
</dbReference>
<dbReference type="Proteomes" id="UP001215598">
    <property type="component" value="Unassembled WGS sequence"/>
</dbReference>
<dbReference type="AlphaFoldDB" id="A0AAD7MEL1"/>
<comment type="caution">
    <text evidence="2">The sequence shown here is derived from an EMBL/GenBank/DDBJ whole genome shotgun (WGS) entry which is preliminary data.</text>
</comment>
<protein>
    <submittedName>
        <fullName evidence="2">Uncharacterized protein</fullName>
    </submittedName>
</protein>
<name>A0AAD7MEL1_9AGAR</name>
<evidence type="ECO:0000313" key="2">
    <source>
        <dbReference type="EMBL" id="KAJ7712825.1"/>
    </source>
</evidence>
<proteinExistence type="predicted"/>
<evidence type="ECO:0000313" key="3">
    <source>
        <dbReference type="Proteomes" id="UP001215598"/>
    </source>
</evidence>
<organism evidence="2 3">
    <name type="scientific">Mycena metata</name>
    <dbReference type="NCBI Taxonomy" id="1033252"/>
    <lineage>
        <taxon>Eukaryota</taxon>
        <taxon>Fungi</taxon>
        <taxon>Dikarya</taxon>
        <taxon>Basidiomycota</taxon>
        <taxon>Agaricomycotina</taxon>
        <taxon>Agaricomycetes</taxon>
        <taxon>Agaricomycetidae</taxon>
        <taxon>Agaricales</taxon>
        <taxon>Marasmiineae</taxon>
        <taxon>Mycenaceae</taxon>
        <taxon>Mycena</taxon>
    </lineage>
</organism>
<accession>A0AAD7MEL1</accession>